<accession>A0AAE0MYW2</accession>
<evidence type="ECO:0000256" key="2">
    <source>
        <dbReference type="ARBA" id="ARBA00004685"/>
    </source>
</evidence>
<dbReference type="AlphaFoldDB" id="A0AAE0MYW2"/>
<comment type="subcellular location">
    <subcellularLocation>
        <location evidence="1">Membrane</location>
        <topology evidence="1">Single-pass membrane protein</topology>
    </subcellularLocation>
</comment>
<evidence type="ECO:0000256" key="1">
    <source>
        <dbReference type="ARBA" id="ARBA00004167"/>
    </source>
</evidence>
<name>A0AAE0MYW2_9PEZI</name>
<reference evidence="10" key="1">
    <citation type="journal article" date="2023" name="Mol. Phylogenet. Evol.">
        <title>Genome-scale phylogeny and comparative genomics of the fungal order Sordariales.</title>
        <authorList>
            <person name="Hensen N."/>
            <person name="Bonometti L."/>
            <person name="Westerberg I."/>
            <person name="Brannstrom I.O."/>
            <person name="Guillou S."/>
            <person name="Cros-Aarteil S."/>
            <person name="Calhoun S."/>
            <person name="Haridas S."/>
            <person name="Kuo A."/>
            <person name="Mondo S."/>
            <person name="Pangilinan J."/>
            <person name="Riley R."/>
            <person name="LaButti K."/>
            <person name="Andreopoulos B."/>
            <person name="Lipzen A."/>
            <person name="Chen C."/>
            <person name="Yan M."/>
            <person name="Daum C."/>
            <person name="Ng V."/>
            <person name="Clum A."/>
            <person name="Steindorff A."/>
            <person name="Ohm R.A."/>
            <person name="Martin F."/>
            <person name="Silar P."/>
            <person name="Natvig D.O."/>
            <person name="Lalanne C."/>
            <person name="Gautier V."/>
            <person name="Ament-Velasquez S.L."/>
            <person name="Kruys A."/>
            <person name="Hutchinson M.I."/>
            <person name="Powell A.J."/>
            <person name="Barry K."/>
            <person name="Miller A.N."/>
            <person name="Grigoriev I.V."/>
            <person name="Debuchy R."/>
            <person name="Gladieux P."/>
            <person name="Hiltunen Thoren M."/>
            <person name="Johannesson H."/>
        </authorList>
    </citation>
    <scope>NUCLEOTIDE SEQUENCE</scope>
    <source>
        <strain evidence="10">CBS 958.72</strain>
    </source>
</reference>
<protein>
    <recommendedName>
        <fullName evidence="12">Tat pathway signal sequence</fullName>
    </recommendedName>
</protein>
<dbReference type="PANTHER" id="PTHR33365:SF4">
    <property type="entry name" value="CYCLOCHLOROTINE BIOSYNTHESIS PROTEIN O"/>
    <property type="match status" value="1"/>
</dbReference>
<keyword evidence="4 9" id="KW-1133">Transmembrane helix</keyword>
<evidence type="ECO:0000256" key="3">
    <source>
        <dbReference type="ARBA" id="ARBA00022692"/>
    </source>
</evidence>
<comment type="similarity">
    <text evidence="8">Belongs to the ustYa family.</text>
</comment>
<comment type="caution">
    <text evidence="10">The sequence shown here is derived from an EMBL/GenBank/DDBJ whole genome shotgun (WGS) entry which is preliminary data.</text>
</comment>
<evidence type="ECO:0000313" key="11">
    <source>
        <dbReference type="Proteomes" id="UP001287356"/>
    </source>
</evidence>
<dbReference type="GO" id="GO:0043386">
    <property type="term" value="P:mycotoxin biosynthetic process"/>
    <property type="evidence" value="ECO:0007669"/>
    <property type="project" value="InterPro"/>
</dbReference>
<dbReference type="Pfam" id="PF11807">
    <property type="entry name" value="UstYa"/>
    <property type="match status" value="1"/>
</dbReference>
<dbReference type="EMBL" id="JAULSN010000015">
    <property type="protein sequence ID" value="KAK3358575.1"/>
    <property type="molecule type" value="Genomic_DNA"/>
</dbReference>
<sequence length="266" mass="30084">MLTARTYTKVQRDSVELSEEAHIPPLASDTQSKGQRLPYFFGLSLLANIILALSCFLLLPAKPKHPDSTTVEQECRRLRSFEDIYDDASSAISCSTVRYDTGPAPNPPDFKTFWGRHWFEGSEDNINALWRQVSSIQLLSITAEEASRLPTRTARDADTPGQFAVTPQVFHDMHCLNYVRNSALGLPQMHNDEAFEERRVHTEHCLGLLRQSLLCEGNMQPIVYTTLDGEPQANPGATPRHCRNWGTLWEWARQRNITTGSVRVDT</sequence>
<feature type="transmembrane region" description="Helical" evidence="9">
    <location>
        <begin position="39"/>
        <end position="59"/>
    </location>
</feature>
<reference evidence="10" key="2">
    <citation type="submission" date="2023-06" db="EMBL/GenBank/DDBJ databases">
        <authorList>
            <consortium name="Lawrence Berkeley National Laboratory"/>
            <person name="Haridas S."/>
            <person name="Hensen N."/>
            <person name="Bonometti L."/>
            <person name="Westerberg I."/>
            <person name="Brannstrom I.O."/>
            <person name="Guillou S."/>
            <person name="Cros-Aarteil S."/>
            <person name="Calhoun S."/>
            <person name="Kuo A."/>
            <person name="Mondo S."/>
            <person name="Pangilinan J."/>
            <person name="Riley R."/>
            <person name="Labutti K."/>
            <person name="Andreopoulos B."/>
            <person name="Lipzen A."/>
            <person name="Chen C."/>
            <person name="Yanf M."/>
            <person name="Daum C."/>
            <person name="Ng V."/>
            <person name="Clum A."/>
            <person name="Steindorff A."/>
            <person name="Ohm R."/>
            <person name="Martin F."/>
            <person name="Silar P."/>
            <person name="Natvig D."/>
            <person name="Lalanne C."/>
            <person name="Gautier V."/>
            <person name="Ament-Velasquez S.L."/>
            <person name="Kruys A."/>
            <person name="Hutchinson M.I."/>
            <person name="Powell A.J."/>
            <person name="Barry K."/>
            <person name="Miller A.N."/>
            <person name="Grigoriev I.V."/>
            <person name="Debuchy R."/>
            <person name="Gladieux P."/>
            <person name="Thoren M.H."/>
            <person name="Johannesson H."/>
        </authorList>
    </citation>
    <scope>NUCLEOTIDE SEQUENCE</scope>
    <source>
        <strain evidence="10">CBS 958.72</strain>
    </source>
</reference>
<evidence type="ECO:0000256" key="8">
    <source>
        <dbReference type="ARBA" id="ARBA00035112"/>
    </source>
</evidence>
<evidence type="ECO:0000256" key="9">
    <source>
        <dbReference type="SAM" id="Phobius"/>
    </source>
</evidence>
<gene>
    <name evidence="10" type="ORF">B0T24DRAFT_643882</name>
</gene>
<proteinExistence type="inferred from homology"/>
<keyword evidence="5" id="KW-0843">Virulence</keyword>
<evidence type="ECO:0000256" key="4">
    <source>
        <dbReference type="ARBA" id="ARBA00022989"/>
    </source>
</evidence>
<evidence type="ECO:0000256" key="5">
    <source>
        <dbReference type="ARBA" id="ARBA00023026"/>
    </source>
</evidence>
<dbReference type="PANTHER" id="PTHR33365">
    <property type="entry name" value="YALI0B05434P"/>
    <property type="match status" value="1"/>
</dbReference>
<dbReference type="Proteomes" id="UP001287356">
    <property type="component" value="Unassembled WGS sequence"/>
</dbReference>
<organism evidence="10 11">
    <name type="scientific">Lasiosphaeria ovina</name>
    <dbReference type="NCBI Taxonomy" id="92902"/>
    <lineage>
        <taxon>Eukaryota</taxon>
        <taxon>Fungi</taxon>
        <taxon>Dikarya</taxon>
        <taxon>Ascomycota</taxon>
        <taxon>Pezizomycotina</taxon>
        <taxon>Sordariomycetes</taxon>
        <taxon>Sordariomycetidae</taxon>
        <taxon>Sordariales</taxon>
        <taxon>Lasiosphaeriaceae</taxon>
        <taxon>Lasiosphaeria</taxon>
    </lineage>
</organism>
<dbReference type="GO" id="GO:0016020">
    <property type="term" value="C:membrane"/>
    <property type="evidence" value="ECO:0007669"/>
    <property type="project" value="UniProtKB-SubCell"/>
</dbReference>
<keyword evidence="3 9" id="KW-0812">Transmembrane</keyword>
<keyword evidence="11" id="KW-1185">Reference proteome</keyword>
<keyword evidence="7" id="KW-0325">Glycoprotein</keyword>
<evidence type="ECO:0000256" key="7">
    <source>
        <dbReference type="ARBA" id="ARBA00023180"/>
    </source>
</evidence>
<keyword evidence="6 9" id="KW-0472">Membrane</keyword>
<evidence type="ECO:0000256" key="6">
    <source>
        <dbReference type="ARBA" id="ARBA00023136"/>
    </source>
</evidence>
<evidence type="ECO:0000313" key="10">
    <source>
        <dbReference type="EMBL" id="KAK3358575.1"/>
    </source>
</evidence>
<comment type="pathway">
    <text evidence="2">Mycotoxin biosynthesis.</text>
</comment>
<evidence type="ECO:0008006" key="12">
    <source>
        <dbReference type="Google" id="ProtNLM"/>
    </source>
</evidence>
<dbReference type="InterPro" id="IPR021765">
    <property type="entry name" value="UstYa-like"/>
</dbReference>